<evidence type="ECO:0000259" key="1">
    <source>
        <dbReference type="Pfam" id="PF01869"/>
    </source>
</evidence>
<dbReference type="EMBL" id="LPXO01000003">
    <property type="protein sequence ID" value="KUF11354.1"/>
    <property type="molecule type" value="Genomic_DNA"/>
</dbReference>
<dbReference type="InterPro" id="IPR002731">
    <property type="entry name" value="ATPase_BadF"/>
</dbReference>
<dbReference type="InterPro" id="IPR043129">
    <property type="entry name" value="ATPase_NBD"/>
</dbReference>
<accession>A0A0W7WLC6</accession>
<dbReference type="SUPFAM" id="SSF53067">
    <property type="entry name" value="Actin-like ATPase domain"/>
    <property type="match status" value="2"/>
</dbReference>
<dbReference type="OrthoDB" id="63487at2"/>
<reference evidence="2 3" key="1">
    <citation type="submission" date="2015-12" db="EMBL/GenBank/DDBJ databases">
        <authorList>
            <person name="Shamseldin A."/>
            <person name="Moawad H."/>
            <person name="Abd El-Rahim W.M."/>
            <person name="Sadowsky M.J."/>
        </authorList>
    </citation>
    <scope>NUCLEOTIDE SEQUENCE [LARGE SCALE GENOMIC DNA]</scope>
    <source>
        <strain evidence="2 3">SJ5A-1</strain>
    </source>
</reference>
<gene>
    <name evidence="2" type="ORF">AVJ23_06180</name>
</gene>
<protein>
    <submittedName>
        <fullName evidence="2">ATPase</fullName>
    </submittedName>
</protein>
<keyword evidence="3" id="KW-1185">Reference proteome</keyword>
<organism evidence="2 3">
    <name type="scientific">Pseudoponticoccus marisrubri</name>
    <dbReference type="NCBI Taxonomy" id="1685382"/>
    <lineage>
        <taxon>Bacteria</taxon>
        <taxon>Pseudomonadati</taxon>
        <taxon>Pseudomonadota</taxon>
        <taxon>Alphaproteobacteria</taxon>
        <taxon>Rhodobacterales</taxon>
        <taxon>Roseobacteraceae</taxon>
        <taxon>Pseudoponticoccus</taxon>
    </lineage>
</organism>
<comment type="caution">
    <text evidence="2">The sequence shown here is derived from an EMBL/GenBank/DDBJ whole genome shotgun (WGS) entry which is preliminary data.</text>
</comment>
<dbReference type="AlphaFoldDB" id="A0A0W7WLC6"/>
<evidence type="ECO:0000313" key="3">
    <source>
        <dbReference type="Proteomes" id="UP000054396"/>
    </source>
</evidence>
<sequence length="295" mass="30139">MSDSGNPPVLAVDGGGTRCRVAFDDGRQRHVVETGPANVSTDFEAAVAQVMAGLAELSKRLGQPVGDLVRHPAYLGLAGITGPEIADRLRAALPFARLRIEDDRPAAVRGALSVADGVIAHCGTGSFYAGQHGGAIQLAGGWGSVLGDEASAQWIARKALGLTLEAVDGRRALSALAQAFLDEMGGAAGIVRFAGQARPDAFGALAPQVTRAAEAGDALAVCVMQQGADEIARALPHVGWRPGLRLCLTGGIGPHFAPFLPETMSAGLAAPEAEPMAGALSLARQLAGEFADERG</sequence>
<dbReference type="Gene3D" id="3.30.420.40">
    <property type="match status" value="2"/>
</dbReference>
<feature type="domain" description="ATPase BadF/BadG/BcrA/BcrD type" evidence="1">
    <location>
        <begin position="12"/>
        <end position="252"/>
    </location>
</feature>
<dbReference type="Proteomes" id="UP000054396">
    <property type="component" value="Unassembled WGS sequence"/>
</dbReference>
<dbReference type="RefSeq" id="WP_058861299.1">
    <property type="nucleotide sequence ID" value="NZ_LPXO01000003.1"/>
</dbReference>
<dbReference type="CDD" id="cd24082">
    <property type="entry name" value="ASKHA_NBD_GspK-like"/>
    <property type="match status" value="1"/>
</dbReference>
<dbReference type="PANTHER" id="PTHR43190">
    <property type="entry name" value="N-ACETYL-D-GLUCOSAMINE KINASE"/>
    <property type="match status" value="1"/>
</dbReference>
<dbReference type="STRING" id="1685382.AVJ23_06180"/>
<dbReference type="InterPro" id="IPR052519">
    <property type="entry name" value="Euk-type_GlcNAc_Kinase"/>
</dbReference>
<name>A0A0W7WLC6_9RHOB</name>
<proteinExistence type="predicted"/>
<dbReference type="Pfam" id="PF01869">
    <property type="entry name" value="BcrAD_BadFG"/>
    <property type="match status" value="1"/>
</dbReference>
<dbReference type="PANTHER" id="PTHR43190:SF3">
    <property type="entry name" value="N-ACETYL-D-GLUCOSAMINE KINASE"/>
    <property type="match status" value="1"/>
</dbReference>
<evidence type="ECO:0000313" key="2">
    <source>
        <dbReference type="EMBL" id="KUF11354.1"/>
    </source>
</evidence>